<name>A0A0F7L994_9VIRU</name>
<organism evidence="2">
    <name type="scientific">uncultured marine virus</name>
    <dbReference type="NCBI Taxonomy" id="186617"/>
    <lineage>
        <taxon>Viruses</taxon>
        <taxon>environmental samples</taxon>
    </lineage>
</organism>
<sequence>MRRSSRLPGPLSWREQLRGHTTRRKATPGERSSRRAHRQRTAASSSGCGRGPP</sequence>
<protein>
    <submittedName>
        <fullName evidence="2">Uncharacterized protein</fullName>
    </submittedName>
</protein>
<reference evidence="2" key="2">
    <citation type="submission" date="2015-03" db="EMBL/GenBank/DDBJ databases">
        <authorList>
            <person name="Chow C.-E.T."/>
            <person name="Winget D.M."/>
            <person name="White R.A.III."/>
            <person name="Hallam S.J."/>
            <person name="Suttle C.A."/>
        </authorList>
    </citation>
    <scope>NUCLEOTIDE SEQUENCE</scope>
    <source>
        <strain evidence="2">Oxic1_6</strain>
    </source>
</reference>
<feature type="region of interest" description="Disordered" evidence="1">
    <location>
        <begin position="1"/>
        <end position="53"/>
    </location>
</feature>
<dbReference type="EMBL" id="KR029601">
    <property type="protein sequence ID" value="AKH48163.1"/>
    <property type="molecule type" value="Genomic_DNA"/>
</dbReference>
<reference evidence="2" key="1">
    <citation type="journal article" date="2015" name="Front. Microbiol.">
        <title>Combining genomic sequencing methods to explore viral diversity and reveal potential virus-host interactions.</title>
        <authorList>
            <person name="Chow C.E."/>
            <person name="Winget D.M."/>
            <person name="White R.A.III."/>
            <person name="Hallam S.J."/>
            <person name="Suttle C.A."/>
        </authorList>
    </citation>
    <scope>NUCLEOTIDE SEQUENCE</scope>
    <source>
        <strain evidence="2">Oxic1_6</strain>
    </source>
</reference>
<evidence type="ECO:0000313" key="2">
    <source>
        <dbReference type="EMBL" id="AKH48163.1"/>
    </source>
</evidence>
<accession>A0A0F7L994</accession>
<evidence type="ECO:0000256" key="1">
    <source>
        <dbReference type="SAM" id="MobiDB-lite"/>
    </source>
</evidence>
<proteinExistence type="predicted"/>